<dbReference type="STRING" id="1742972.COMA1_30259"/>
<evidence type="ECO:0000313" key="3">
    <source>
        <dbReference type="Proteomes" id="UP000199032"/>
    </source>
</evidence>
<gene>
    <name evidence="2" type="ORF">COMA1_30259</name>
</gene>
<dbReference type="SUPFAM" id="SSF109604">
    <property type="entry name" value="HD-domain/PDEase-like"/>
    <property type="match status" value="1"/>
</dbReference>
<dbReference type="AlphaFoldDB" id="A0A0S4LJM5"/>
<dbReference type="EMBL" id="CZQA01000009">
    <property type="protein sequence ID" value="CUS36816.1"/>
    <property type="molecule type" value="Genomic_DNA"/>
</dbReference>
<organism evidence="2 3">
    <name type="scientific">Candidatus Nitrospira nitrosa</name>
    <dbReference type="NCBI Taxonomy" id="1742972"/>
    <lineage>
        <taxon>Bacteria</taxon>
        <taxon>Pseudomonadati</taxon>
        <taxon>Nitrospirota</taxon>
        <taxon>Nitrospiria</taxon>
        <taxon>Nitrospirales</taxon>
        <taxon>Nitrospiraceae</taxon>
        <taxon>Nitrospira</taxon>
    </lineage>
</organism>
<dbReference type="PANTHER" id="PTHR43155">
    <property type="entry name" value="CYCLIC DI-GMP PHOSPHODIESTERASE PA4108-RELATED"/>
    <property type="match status" value="1"/>
</dbReference>
<dbReference type="Pfam" id="PF13487">
    <property type="entry name" value="HD_5"/>
    <property type="match status" value="1"/>
</dbReference>
<dbReference type="PROSITE" id="PS51832">
    <property type="entry name" value="HD_GYP"/>
    <property type="match status" value="1"/>
</dbReference>
<accession>A0A0S4LJM5</accession>
<sequence>MTTWYERAMQTLDETAVAVQGRQNIPLRGLKALASDIVASLHETDELVVEALSGPPGPPLLTNLLNVSILGTRVGIGLGYYGDELCRLALAGLVHDIGLFAVPSGLLTKSGRLTPEERALIEQHPERGVEIILACDPALQWLAQVTCQAHERWNGQGYPHRLKGRQIHEMAQICGVVDVFDALVSERPYRTRLFPHEAVRELLVAERAAFPREILKALVEQLSVYPLGTTVRLTTGAVGVVVKINSRYPLRPVVKVTGEERGDNAQSHELDLSQTPLISVIETVKPPVAGHAQVGTVLSMPPKSSSTIGVSDHFTSLLESLDAIASSLQAVVETKKHRF</sequence>
<keyword evidence="3" id="KW-1185">Reference proteome</keyword>
<proteinExistence type="predicted"/>
<name>A0A0S4LJM5_9BACT</name>
<dbReference type="Proteomes" id="UP000199032">
    <property type="component" value="Unassembled WGS sequence"/>
</dbReference>
<evidence type="ECO:0000259" key="1">
    <source>
        <dbReference type="PROSITE" id="PS51832"/>
    </source>
</evidence>
<dbReference type="CDD" id="cd00077">
    <property type="entry name" value="HDc"/>
    <property type="match status" value="1"/>
</dbReference>
<dbReference type="InterPro" id="IPR003607">
    <property type="entry name" value="HD/PDEase_dom"/>
</dbReference>
<dbReference type="InterPro" id="IPR037522">
    <property type="entry name" value="HD_GYP_dom"/>
</dbReference>
<evidence type="ECO:0000313" key="2">
    <source>
        <dbReference type="EMBL" id="CUS36816.1"/>
    </source>
</evidence>
<reference evidence="2 3" key="1">
    <citation type="submission" date="2015-10" db="EMBL/GenBank/DDBJ databases">
        <authorList>
            <person name="Gilbert D.G."/>
        </authorList>
    </citation>
    <scope>NUCLEOTIDE SEQUENCE [LARGE SCALE GENOMIC DNA]</scope>
    <source>
        <strain evidence="2">COMA1</strain>
    </source>
</reference>
<feature type="domain" description="HD-GYP" evidence="1">
    <location>
        <begin position="38"/>
        <end position="234"/>
    </location>
</feature>
<dbReference type="PANTHER" id="PTHR43155:SF2">
    <property type="entry name" value="CYCLIC DI-GMP PHOSPHODIESTERASE PA4108"/>
    <property type="match status" value="1"/>
</dbReference>
<protein>
    <recommendedName>
        <fullName evidence="1">HD-GYP domain-containing protein</fullName>
    </recommendedName>
</protein>
<dbReference type="Gene3D" id="1.10.3210.10">
    <property type="entry name" value="Hypothetical protein af1432"/>
    <property type="match status" value="1"/>
</dbReference>